<comment type="caution">
    <text evidence="1">The sequence shown here is derived from an EMBL/GenBank/DDBJ whole genome shotgun (WGS) entry which is preliminary data.</text>
</comment>
<accession>A0ACC3AGW8</accession>
<proteinExistence type="predicted"/>
<organism evidence="1 2">
    <name type="scientific">Neophaeococcomyces mojaviensis</name>
    <dbReference type="NCBI Taxonomy" id="3383035"/>
    <lineage>
        <taxon>Eukaryota</taxon>
        <taxon>Fungi</taxon>
        <taxon>Dikarya</taxon>
        <taxon>Ascomycota</taxon>
        <taxon>Pezizomycotina</taxon>
        <taxon>Eurotiomycetes</taxon>
        <taxon>Chaetothyriomycetidae</taxon>
        <taxon>Chaetothyriales</taxon>
        <taxon>Chaetothyriales incertae sedis</taxon>
        <taxon>Neophaeococcomyces</taxon>
    </lineage>
</organism>
<name>A0ACC3AGW8_9EURO</name>
<gene>
    <name evidence="1" type="ORF">H2198_001447</name>
</gene>
<evidence type="ECO:0000313" key="1">
    <source>
        <dbReference type="EMBL" id="KAJ9662313.1"/>
    </source>
</evidence>
<reference evidence="1" key="1">
    <citation type="submission" date="2022-10" db="EMBL/GenBank/DDBJ databases">
        <title>Culturing micro-colonial fungi from biological soil crusts in the Mojave desert and describing Neophaeococcomyces mojavensis, and introducing the new genera and species Taxawa tesnikishii.</title>
        <authorList>
            <person name="Kurbessoian T."/>
            <person name="Stajich J.E."/>
        </authorList>
    </citation>
    <scope>NUCLEOTIDE SEQUENCE</scope>
    <source>
        <strain evidence="1">JES_112</strain>
    </source>
</reference>
<evidence type="ECO:0000313" key="2">
    <source>
        <dbReference type="Proteomes" id="UP001172386"/>
    </source>
</evidence>
<protein>
    <submittedName>
        <fullName evidence="1">Uncharacterized protein</fullName>
    </submittedName>
</protein>
<dbReference type="Proteomes" id="UP001172386">
    <property type="component" value="Unassembled WGS sequence"/>
</dbReference>
<keyword evidence="2" id="KW-1185">Reference proteome</keyword>
<dbReference type="EMBL" id="JAPDRQ010000016">
    <property type="protein sequence ID" value="KAJ9662313.1"/>
    <property type="molecule type" value="Genomic_DNA"/>
</dbReference>
<sequence length="278" mass="31910">MSTSLAGLNVFMKAIIEQKPWLSDPSMLPIKWNTTESYLRHEHGQKKVKIAIMWNDGVVKPHPPITRALKEVADKLKRLSGVSVVDWVPYKHDEGWDIISGLYFCDGGKEDYKIMEAGDEPILPLSKFILEQPNVPKQEDTASIIWKKTIRREVFKTEYAAHWNATGTDDDRPVDVILCPVGPGPAPPLDHSRYWAYTSTWNLLDYPALVFPYSFVDQEKDKVEEGYTPMNEQDAWNYGLYRPERYAGAPVSLQLVGRRYEDEKVFEIMELIKTSLGF</sequence>